<dbReference type="GO" id="GO:0045047">
    <property type="term" value="P:protein targeting to ER"/>
    <property type="evidence" value="ECO:0007669"/>
    <property type="project" value="TreeGrafter"/>
</dbReference>
<evidence type="ECO:0000256" key="7">
    <source>
        <dbReference type="ARBA" id="ARBA00023136"/>
    </source>
</evidence>
<dbReference type="AlphaFoldDB" id="A0A0N8PZE1"/>
<evidence type="ECO:0000256" key="9">
    <source>
        <dbReference type="PIRNR" id="PIRNR016089"/>
    </source>
</evidence>
<evidence type="ECO:0000256" key="2">
    <source>
        <dbReference type="ARBA" id="ARBA00009289"/>
    </source>
</evidence>
<dbReference type="InterPro" id="IPR007653">
    <property type="entry name" value="SPC3"/>
</dbReference>
<dbReference type="EMBL" id="KQ474089">
    <property type="protein sequence ID" value="KPV72069.1"/>
    <property type="molecule type" value="Genomic_DNA"/>
</dbReference>
<evidence type="ECO:0000256" key="8">
    <source>
        <dbReference type="ARBA" id="ARBA00045670"/>
    </source>
</evidence>
<comment type="subcellular location">
    <subcellularLocation>
        <location evidence="1">Endoplasmic reticulum membrane</location>
        <topology evidence="1">Single-pass type II membrane protein</topology>
    </subcellularLocation>
</comment>
<dbReference type="PIRSF" id="PIRSF016089">
    <property type="entry name" value="SPC22"/>
    <property type="match status" value="1"/>
</dbReference>
<dbReference type="GO" id="GO:0005787">
    <property type="term" value="C:signal peptidase complex"/>
    <property type="evidence" value="ECO:0007669"/>
    <property type="project" value="UniProtKB-UniRule"/>
</dbReference>
<dbReference type="GeneID" id="28974110"/>
<dbReference type="OMA" id="FWDDGHG"/>
<keyword evidence="11" id="KW-1185">Reference proteome</keyword>
<evidence type="ECO:0000256" key="4">
    <source>
        <dbReference type="ARBA" id="ARBA00022824"/>
    </source>
</evidence>
<evidence type="ECO:0000256" key="1">
    <source>
        <dbReference type="ARBA" id="ARBA00004648"/>
    </source>
</evidence>
<dbReference type="PANTHER" id="PTHR12804:SF0">
    <property type="entry name" value="SIGNAL PEPTIDASE COMPLEX SUBUNIT 3"/>
    <property type="match status" value="1"/>
</dbReference>
<keyword evidence="3" id="KW-0812">Transmembrane</keyword>
<organism evidence="10 11">
    <name type="scientific">Rhodotorula graminis (strain WP1)</name>
    <dbReference type="NCBI Taxonomy" id="578459"/>
    <lineage>
        <taxon>Eukaryota</taxon>
        <taxon>Fungi</taxon>
        <taxon>Dikarya</taxon>
        <taxon>Basidiomycota</taxon>
        <taxon>Pucciniomycotina</taxon>
        <taxon>Microbotryomycetes</taxon>
        <taxon>Sporidiobolales</taxon>
        <taxon>Sporidiobolaceae</taxon>
        <taxon>Rhodotorula</taxon>
    </lineage>
</organism>
<reference evidence="10 11" key="1">
    <citation type="journal article" date="2015" name="Front. Microbiol.">
        <title>Genome sequence of the plant growth promoting endophytic yeast Rhodotorula graminis WP1.</title>
        <authorList>
            <person name="Firrincieli A."/>
            <person name="Otillar R."/>
            <person name="Salamov A."/>
            <person name="Schmutz J."/>
            <person name="Khan Z."/>
            <person name="Redman R.S."/>
            <person name="Fleck N.D."/>
            <person name="Lindquist E."/>
            <person name="Grigoriev I.V."/>
            <person name="Doty S.L."/>
        </authorList>
    </citation>
    <scope>NUCLEOTIDE SEQUENCE [LARGE SCALE GENOMIC DNA]</scope>
    <source>
        <strain evidence="10 11">WP1</strain>
    </source>
</reference>
<protein>
    <recommendedName>
        <fullName evidence="9">Signal peptidase subunit 3</fullName>
    </recommendedName>
</protein>
<evidence type="ECO:0000313" key="10">
    <source>
        <dbReference type="EMBL" id="KPV72069.1"/>
    </source>
</evidence>
<keyword evidence="6" id="KW-1133">Transmembrane helix</keyword>
<dbReference type="PANTHER" id="PTHR12804">
    <property type="entry name" value="MICROSOMAL SIGNAL PEPTIDASE 23 KD SUBUNIT SPC22/23"/>
    <property type="match status" value="1"/>
</dbReference>
<dbReference type="Pfam" id="PF04573">
    <property type="entry name" value="SPC22"/>
    <property type="match status" value="1"/>
</dbReference>
<keyword evidence="7 9" id="KW-0472">Membrane</keyword>
<comment type="similarity">
    <text evidence="2 9">Belongs to the SPCS3 family.</text>
</comment>
<accession>A0A0N8PZE1</accession>
<keyword evidence="5" id="KW-0735">Signal-anchor</keyword>
<dbReference type="STRING" id="578459.A0A0N8PZE1"/>
<keyword evidence="4 9" id="KW-0256">Endoplasmic reticulum</keyword>
<name>A0A0N8PZE1_RHOGW</name>
<evidence type="ECO:0000313" key="11">
    <source>
        <dbReference type="Proteomes" id="UP000053890"/>
    </source>
</evidence>
<evidence type="ECO:0000256" key="3">
    <source>
        <dbReference type="ARBA" id="ARBA00022692"/>
    </source>
</evidence>
<gene>
    <name evidence="10" type="ORF">RHOBADRAFT_39823</name>
</gene>
<dbReference type="GO" id="GO:0006465">
    <property type="term" value="P:signal peptide processing"/>
    <property type="evidence" value="ECO:0007669"/>
    <property type="project" value="UniProtKB-UniRule"/>
</dbReference>
<dbReference type="Proteomes" id="UP000053890">
    <property type="component" value="Unassembled WGS sequence"/>
</dbReference>
<dbReference type="RefSeq" id="XP_018268118.1">
    <property type="nucleotide sequence ID" value="XM_018413661.1"/>
</dbReference>
<evidence type="ECO:0000256" key="5">
    <source>
        <dbReference type="ARBA" id="ARBA00022968"/>
    </source>
</evidence>
<sequence length="180" mass="20317">MHSTLQRLSNISALATTVILSLLAAIAASSFLIPTPLDPSSLHISHLNVVLGRPNYQPRAHDREYAFVKFDLDADLRPLFHWNTKQVFVYLVADYSTPANPDNTVVVWDRIVRSRRNARLRLDDAKQKYEFKDLSPSFGTNTTATFALHYQVQPYVGALQGAEVVRTEPVAFPPVKRRSQ</sequence>
<comment type="function">
    <text evidence="8">Essential component of the signal peptidase complex (SPC) which catalyzes the cleavage of N-terminal signal sequences from nascent proteins as they are translocated into the lumen of the endoplasmic reticulum. Essential for the SPC catalytic activity, possibly by stabilizing and positioning the active center of the complex close to the lumenal surface. Essential for viability.</text>
</comment>
<evidence type="ECO:0000256" key="6">
    <source>
        <dbReference type="ARBA" id="ARBA00022989"/>
    </source>
</evidence>
<proteinExistence type="inferred from homology"/>
<dbReference type="OrthoDB" id="10261524at2759"/>